<dbReference type="GO" id="GO:0000045">
    <property type="term" value="P:autophagosome assembly"/>
    <property type="evidence" value="ECO:0007669"/>
    <property type="project" value="TreeGrafter"/>
</dbReference>
<dbReference type="Proteomes" id="UP001431209">
    <property type="component" value="Unassembled WGS sequence"/>
</dbReference>
<evidence type="ECO:0000259" key="8">
    <source>
        <dbReference type="Pfam" id="PF04108"/>
    </source>
</evidence>
<dbReference type="GO" id="GO:1990316">
    <property type="term" value="C:Atg1/ULK1 kinase complex"/>
    <property type="evidence" value="ECO:0007669"/>
    <property type="project" value="TreeGrafter"/>
</dbReference>
<evidence type="ECO:0000256" key="6">
    <source>
        <dbReference type="ARBA" id="ARBA00023136"/>
    </source>
</evidence>
<comment type="subcellular location">
    <subcellularLocation>
        <location evidence="1">Cytoplasm</location>
    </subcellularLocation>
    <subcellularLocation>
        <location evidence="2">Preautophagosomal structure membrane</location>
        <topology evidence="2">Peripheral membrane protein</topology>
    </subcellularLocation>
</comment>
<keyword evidence="5" id="KW-0072">Autophagy</keyword>
<evidence type="ECO:0000313" key="10">
    <source>
        <dbReference type="Proteomes" id="UP001431209"/>
    </source>
</evidence>
<evidence type="ECO:0000256" key="3">
    <source>
        <dbReference type="ARBA" id="ARBA00006259"/>
    </source>
</evidence>
<evidence type="ECO:0000256" key="4">
    <source>
        <dbReference type="ARBA" id="ARBA00022490"/>
    </source>
</evidence>
<evidence type="ECO:0000256" key="2">
    <source>
        <dbReference type="ARBA" id="ARBA00004623"/>
    </source>
</evidence>
<proteinExistence type="inferred from homology"/>
<dbReference type="AlphaFoldDB" id="A0AAW2Z876"/>
<gene>
    <name evidence="9" type="ORF">AKO1_011741</name>
</gene>
<dbReference type="GO" id="GO:0060090">
    <property type="term" value="F:molecular adaptor activity"/>
    <property type="evidence" value="ECO:0007669"/>
    <property type="project" value="TreeGrafter"/>
</dbReference>
<dbReference type="PANTHER" id="PTHR28005">
    <property type="entry name" value="AUTOPHAGY-RELATED PROTEIN 17"/>
    <property type="match status" value="1"/>
</dbReference>
<evidence type="ECO:0000313" key="9">
    <source>
        <dbReference type="EMBL" id="KAL0485443.1"/>
    </source>
</evidence>
<comment type="similarity">
    <text evidence="3">Belongs to the ATG17 family.</text>
</comment>
<dbReference type="PANTHER" id="PTHR28005:SF1">
    <property type="entry name" value="AUTOPHAGY-RELATED PROTEIN 17"/>
    <property type="match status" value="1"/>
</dbReference>
<protein>
    <submittedName>
        <fullName evidence="9">Autophagy-related protein ATG17</fullName>
    </submittedName>
</protein>
<keyword evidence="4" id="KW-0963">Cytoplasm</keyword>
<feature type="coiled-coil region" evidence="7">
    <location>
        <begin position="42"/>
        <end position="69"/>
    </location>
</feature>
<reference evidence="9 10" key="1">
    <citation type="submission" date="2024-03" db="EMBL/GenBank/DDBJ databases">
        <title>The Acrasis kona genome and developmental transcriptomes reveal deep origins of eukaryotic multicellular pathways.</title>
        <authorList>
            <person name="Sheikh S."/>
            <person name="Fu C.-J."/>
            <person name="Brown M.W."/>
            <person name="Baldauf S.L."/>
        </authorList>
    </citation>
    <scope>NUCLEOTIDE SEQUENCE [LARGE SCALE GENOMIC DNA]</scope>
    <source>
        <strain evidence="9 10">ATCC MYA-3509</strain>
    </source>
</reference>
<dbReference type="GO" id="GO:0000422">
    <property type="term" value="P:autophagy of mitochondrion"/>
    <property type="evidence" value="ECO:0007669"/>
    <property type="project" value="TreeGrafter"/>
</dbReference>
<keyword evidence="6" id="KW-0472">Membrane</keyword>
<accession>A0AAW2Z876</accession>
<comment type="caution">
    <text evidence="9">The sequence shown here is derived from an EMBL/GenBank/DDBJ whole genome shotgun (WGS) entry which is preliminary data.</text>
</comment>
<keyword evidence="7" id="KW-0175">Coiled coil</keyword>
<evidence type="ECO:0000256" key="7">
    <source>
        <dbReference type="SAM" id="Coils"/>
    </source>
</evidence>
<dbReference type="GO" id="GO:0034045">
    <property type="term" value="C:phagophore assembly site membrane"/>
    <property type="evidence" value="ECO:0007669"/>
    <property type="project" value="UniProtKB-SubCell"/>
</dbReference>
<evidence type="ECO:0000256" key="1">
    <source>
        <dbReference type="ARBA" id="ARBA00004496"/>
    </source>
</evidence>
<dbReference type="Pfam" id="PF04108">
    <property type="entry name" value="ATG17_like"/>
    <property type="match status" value="1"/>
</dbReference>
<dbReference type="EMBL" id="JAOPGA020001138">
    <property type="protein sequence ID" value="KAL0485443.1"/>
    <property type="molecule type" value="Genomic_DNA"/>
</dbReference>
<dbReference type="GO" id="GO:0030295">
    <property type="term" value="F:protein kinase activator activity"/>
    <property type="evidence" value="ECO:0007669"/>
    <property type="project" value="TreeGrafter"/>
</dbReference>
<feature type="domain" description="Autophagy protein ATG17-like" evidence="8">
    <location>
        <begin position="64"/>
        <end position="445"/>
    </location>
</feature>
<evidence type="ECO:0000256" key="5">
    <source>
        <dbReference type="ARBA" id="ARBA00023006"/>
    </source>
</evidence>
<dbReference type="InterPro" id="IPR007240">
    <property type="entry name" value="Atg17"/>
</dbReference>
<name>A0AAW2Z876_9EUKA</name>
<dbReference type="GO" id="GO:0034727">
    <property type="term" value="P:piecemeal microautophagy of the nucleus"/>
    <property type="evidence" value="ECO:0007669"/>
    <property type="project" value="TreeGrafter"/>
</dbReference>
<sequence>MSNRGDSNINDSITSSLIFSHFDTYTNPDDETEVQTLLSKLSNRSKQRLDQAEQKLMQAKKRDQEYIEYCKKYTVTQTKLSVIFSEIQRQMGVLKRLVISIGGKSKAMLGEIEKFRMYQETCIYELTIVLERLQKKPLHSQLVNSQTTASSSLDKKTLFDFVNIESVTDLKLRAEEELNETKGIEQLANTILVEVDDQFREISQSSRKLFESNPEIMSAYQEGFNLSTSSSHRRTPSQDLALHDASTQQNISTEVDLNKNEIKAMSNIVLEVAGHHDRLKHVLSNPVFSSTIDVEEMEEKTNQLSNKIHELEQLSTRIDVNCSQVQSRYTRFSDFYRSAMGCHQDLLKISPGIPPKVVQIDEVKTIFHQRRMNCDVIFEEIRDLTLWYGLFMTSYDKLLTEIERRRKEQDKSQKMVEQFKKQLNQEYETEELARQQFFEDYGKYLPVSLCPSIMEKATKYQIVSENFTSSLPDVRDNETSESL</sequence>
<organism evidence="9 10">
    <name type="scientific">Acrasis kona</name>
    <dbReference type="NCBI Taxonomy" id="1008807"/>
    <lineage>
        <taxon>Eukaryota</taxon>
        <taxon>Discoba</taxon>
        <taxon>Heterolobosea</taxon>
        <taxon>Tetramitia</taxon>
        <taxon>Eutetramitia</taxon>
        <taxon>Acrasidae</taxon>
        <taxon>Acrasis</taxon>
    </lineage>
</organism>
<dbReference type="InterPro" id="IPR045326">
    <property type="entry name" value="ATG17-like_dom"/>
</dbReference>
<keyword evidence="10" id="KW-1185">Reference proteome</keyword>